<evidence type="ECO:0000313" key="2">
    <source>
        <dbReference type="Proteomes" id="UP001162162"/>
    </source>
</evidence>
<proteinExistence type="predicted"/>
<keyword evidence="2" id="KW-1185">Reference proteome</keyword>
<dbReference type="Gene3D" id="2.40.50.140">
    <property type="entry name" value="Nucleic acid-binding proteins"/>
    <property type="match status" value="1"/>
</dbReference>
<dbReference type="InterPro" id="IPR012340">
    <property type="entry name" value="NA-bd_OB-fold"/>
</dbReference>
<dbReference type="Proteomes" id="UP001162162">
    <property type="component" value="Unassembled WGS sequence"/>
</dbReference>
<dbReference type="EMBL" id="JAPWTK010000565">
    <property type="protein sequence ID" value="KAJ8938336.1"/>
    <property type="molecule type" value="Genomic_DNA"/>
</dbReference>
<comment type="caution">
    <text evidence="1">The sequence shown here is derived from an EMBL/GenBank/DDBJ whole genome shotgun (WGS) entry which is preliminary data.</text>
</comment>
<reference evidence="1" key="1">
    <citation type="journal article" date="2023" name="Insect Mol. Biol.">
        <title>Genome sequencing provides insights into the evolution of gene families encoding plant cell wall-degrading enzymes in longhorned beetles.</title>
        <authorList>
            <person name="Shin N.R."/>
            <person name="Okamura Y."/>
            <person name="Kirsch R."/>
            <person name="Pauchet Y."/>
        </authorList>
    </citation>
    <scope>NUCLEOTIDE SEQUENCE</scope>
    <source>
        <strain evidence="1">AMC_N1</strain>
    </source>
</reference>
<name>A0AAV8XH41_9CUCU</name>
<protein>
    <submittedName>
        <fullName evidence="1">Uncharacterized protein</fullName>
    </submittedName>
</protein>
<organism evidence="1 2">
    <name type="scientific">Aromia moschata</name>
    <dbReference type="NCBI Taxonomy" id="1265417"/>
    <lineage>
        <taxon>Eukaryota</taxon>
        <taxon>Metazoa</taxon>
        <taxon>Ecdysozoa</taxon>
        <taxon>Arthropoda</taxon>
        <taxon>Hexapoda</taxon>
        <taxon>Insecta</taxon>
        <taxon>Pterygota</taxon>
        <taxon>Neoptera</taxon>
        <taxon>Endopterygota</taxon>
        <taxon>Coleoptera</taxon>
        <taxon>Polyphaga</taxon>
        <taxon>Cucujiformia</taxon>
        <taxon>Chrysomeloidea</taxon>
        <taxon>Cerambycidae</taxon>
        <taxon>Cerambycinae</taxon>
        <taxon>Callichromatini</taxon>
        <taxon>Aromia</taxon>
    </lineage>
</organism>
<sequence length="159" mass="18562">MYSTQDRDLMEVEENFLEDYNRYEEEDWQVWVRKQQSTSAPSSLSSSLDNVDQYKVVHFFIKDLHASEQVDKNFILNGKSLLYVYLSGTIISQYDHRDKFCLIVNDGTASIICLLENNTSDKIEQEKLRLKKSTTDYYPQAGPRHCVYSAKLRHKGTFG</sequence>
<dbReference type="AlphaFoldDB" id="A0AAV8XH41"/>
<accession>A0AAV8XH41</accession>
<evidence type="ECO:0000313" key="1">
    <source>
        <dbReference type="EMBL" id="KAJ8938336.1"/>
    </source>
</evidence>
<gene>
    <name evidence="1" type="ORF">NQ318_007049</name>
</gene>